<dbReference type="InterPro" id="IPR003744">
    <property type="entry name" value="YhhQ"/>
</dbReference>
<name>A0A229SQ78_9PSEU</name>
<sequence>MIAPTNVTAALVLSPLLPGRPRVQGSAAGWVSAGCYLVAVAGANWASSYHVLVAGPLVIPLGACVAGAVFTARDVVHEALGAVGVFAAIAAGTVLSVAVAAPRIAVASATAFLLSELADSWLYRRWQPCGQAAAIGGSNLGGLVVDSVVFVPCAFGSLALLPGQLAGKALTTLAAVAVAIGVARRQGVRS</sequence>
<dbReference type="OrthoDB" id="9155154at2"/>
<dbReference type="AlphaFoldDB" id="A0A229SQ78"/>
<evidence type="ECO:0008006" key="4">
    <source>
        <dbReference type="Google" id="ProtNLM"/>
    </source>
</evidence>
<gene>
    <name evidence="2" type="ORF">CF165_40310</name>
</gene>
<feature type="transmembrane region" description="Helical" evidence="1">
    <location>
        <begin position="79"/>
        <end position="98"/>
    </location>
</feature>
<keyword evidence="1" id="KW-1133">Transmembrane helix</keyword>
<feature type="transmembrane region" description="Helical" evidence="1">
    <location>
        <begin position="165"/>
        <end position="183"/>
    </location>
</feature>
<evidence type="ECO:0000313" key="3">
    <source>
        <dbReference type="Proteomes" id="UP000215199"/>
    </source>
</evidence>
<evidence type="ECO:0000256" key="1">
    <source>
        <dbReference type="SAM" id="Phobius"/>
    </source>
</evidence>
<keyword evidence="3" id="KW-1185">Reference proteome</keyword>
<accession>A0A229SQ78</accession>
<dbReference type="Proteomes" id="UP000215199">
    <property type="component" value="Unassembled WGS sequence"/>
</dbReference>
<comment type="caution">
    <text evidence="2">The sequence shown here is derived from an EMBL/GenBank/DDBJ whole genome shotgun (WGS) entry which is preliminary data.</text>
</comment>
<dbReference type="EMBL" id="NMUL01000052">
    <property type="protein sequence ID" value="OXM60930.1"/>
    <property type="molecule type" value="Genomic_DNA"/>
</dbReference>
<evidence type="ECO:0000313" key="2">
    <source>
        <dbReference type="EMBL" id="OXM60930.1"/>
    </source>
</evidence>
<keyword evidence="1" id="KW-0812">Transmembrane</keyword>
<protein>
    <recommendedName>
        <fullName evidence="4">Beta-carotene 15,15'-monooxygenase</fullName>
    </recommendedName>
</protein>
<proteinExistence type="predicted"/>
<keyword evidence="1" id="KW-0472">Membrane</keyword>
<reference evidence="3" key="1">
    <citation type="submission" date="2017-07" db="EMBL/GenBank/DDBJ databases">
        <title>Comparative genome mining reveals phylogenetic distribution patterns of secondary metabolites in Amycolatopsis.</title>
        <authorList>
            <person name="Adamek M."/>
            <person name="Alanjary M."/>
            <person name="Sales-Ortells H."/>
            <person name="Goodfellow M."/>
            <person name="Bull A.T."/>
            <person name="Kalinowski J."/>
            <person name="Ziemert N."/>
        </authorList>
    </citation>
    <scope>NUCLEOTIDE SEQUENCE [LARGE SCALE GENOMIC DNA]</scope>
    <source>
        <strain evidence="3">H5</strain>
    </source>
</reference>
<dbReference type="Pfam" id="PF02592">
    <property type="entry name" value="Vut_1"/>
    <property type="match status" value="1"/>
</dbReference>
<organism evidence="2 3">
    <name type="scientific">Amycolatopsis vastitatis</name>
    <dbReference type="NCBI Taxonomy" id="1905142"/>
    <lineage>
        <taxon>Bacteria</taxon>
        <taxon>Bacillati</taxon>
        <taxon>Actinomycetota</taxon>
        <taxon>Actinomycetes</taxon>
        <taxon>Pseudonocardiales</taxon>
        <taxon>Pseudonocardiaceae</taxon>
        <taxon>Amycolatopsis</taxon>
    </lineage>
</organism>
<feature type="transmembrane region" description="Helical" evidence="1">
    <location>
        <begin position="49"/>
        <end position="72"/>
    </location>
</feature>